<gene>
    <name evidence="1" type="ORF">ERJ70_00770</name>
</gene>
<dbReference type="Pfam" id="PF07997">
    <property type="entry name" value="DUF1694"/>
    <property type="match status" value="1"/>
</dbReference>
<proteinExistence type="predicted"/>
<dbReference type="EMBL" id="CP046956">
    <property type="protein sequence ID" value="QTM97983.1"/>
    <property type="molecule type" value="Genomic_DNA"/>
</dbReference>
<protein>
    <submittedName>
        <fullName evidence="1">DUF1694 domain-containing protein</fullName>
    </submittedName>
</protein>
<accession>A0ABX7VNG5</accession>
<dbReference type="SUPFAM" id="SSF160515">
    <property type="entry name" value="YueI-like"/>
    <property type="match status" value="1"/>
</dbReference>
<organism evidence="1 2">
    <name type="scientific">Sediminibacillus dalangtanensis</name>
    <dbReference type="NCBI Taxonomy" id="2729421"/>
    <lineage>
        <taxon>Bacteria</taxon>
        <taxon>Bacillati</taxon>
        <taxon>Bacillota</taxon>
        <taxon>Bacilli</taxon>
        <taxon>Bacillales</taxon>
        <taxon>Bacillaceae</taxon>
        <taxon>Sediminibacillus</taxon>
    </lineage>
</organism>
<evidence type="ECO:0000313" key="1">
    <source>
        <dbReference type="EMBL" id="QTM97983.1"/>
    </source>
</evidence>
<reference evidence="1 2" key="1">
    <citation type="submission" date="2019-12" db="EMBL/GenBank/DDBJ databases">
        <title>The whole genome sequencing of a strain isolated from a Mars analog, Dalangtan Playa.</title>
        <authorList>
            <person name="Huang T."/>
        </authorList>
    </citation>
    <scope>NUCLEOTIDE SEQUENCE [LARGE SCALE GENOMIC DNA]</scope>
    <source>
        <strain evidence="1 2">DP4-553-S</strain>
    </source>
</reference>
<dbReference type="InterPro" id="IPR029064">
    <property type="entry name" value="Ribosomal_eL30-like_sf"/>
</dbReference>
<dbReference type="PIRSF" id="PIRSF034303">
    <property type="entry name" value="DUF1694"/>
    <property type="match status" value="1"/>
</dbReference>
<name>A0ABX7VNG5_9BACI</name>
<dbReference type="Proteomes" id="UP000665043">
    <property type="component" value="Chromosome"/>
</dbReference>
<dbReference type="InterPro" id="IPR012543">
    <property type="entry name" value="DUF1694"/>
</dbReference>
<keyword evidence="2" id="KW-1185">Reference proteome</keyword>
<sequence length="157" mass="18044">MRRSIRMNKKNLDNYLEEGMYGTKQTKPAERKRYLGTLRERILLALKKSQVMQQKGLEELAAEMDTNPDARLLLNGKISSRFFKEYKKLARQHNIHYTAVTNKQAETDIGIILTSKAAVDRETIFIEKEEETPASGAADSSRGIKSRLKKWLGLSER</sequence>
<evidence type="ECO:0000313" key="2">
    <source>
        <dbReference type="Proteomes" id="UP000665043"/>
    </source>
</evidence>
<dbReference type="Gene3D" id="3.30.1330.30">
    <property type="match status" value="1"/>
</dbReference>